<proteinExistence type="predicted"/>
<accession>A0A5C5YKP3</accession>
<protein>
    <submittedName>
        <fullName evidence="1">Uncharacterized protein</fullName>
    </submittedName>
</protein>
<reference evidence="1 2" key="1">
    <citation type="submission" date="2019-02" db="EMBL/GenBank/DDBJ databases">
        <title>Deep-cultivation of Planctomycetes and their phenomic and genomic characterization uncovers novel biology.</title>
        <authorList>
            <person name="Wiegand S."/>
            <person name="Jogler M."/>
            <person name="Boedeker C."/>
            <person name="Pinto D."/>
            <person name="Vollmers J."/>
            <person name="Rivas-Marin E."/>
            <person name="Kohn T."/>
            <person name="Peeters S.H."/>
            <person name="Heuer A."/>
            <person name="Rast P."/>
            <person name="Oberbeckmann S."/>
            <person name="Bunk B."/>
            <person name="Jeske O."/>
            <person name="Meyerdierks A."/>
            <person name="Storesund J.E."/>
            <person name="Kallscheuer N."/>
            <person name="Luecker S."/>
            <person name="Lage O.M."/>
            <person name="Pohl T."/>
            <person name="Merkel B.J."/>
            <person name="Hornburger P."/>
            <person name="Mueller R.-W."/>
            <person name="Bruemmer F."/>
            <person name="Labrenz M."/>
            <person name="Spormann A.M."/>
            <person name="Op Den Camp H."/>
            <person name="Overmann J."/>
            <person name="Amann R."/>
            <person name="Jetten M.S.M."/>
            <person name="Mascher T."/>
            <person name="Medema M.H."/>
            <person name="Devos D.P."/>
            <person name="Kaster A.-K."/>
            <person name="Ovreas L."/>
            <person name="Rohde M."/>
            <person name="Galperin M.Y."/>
            <person name="Jogler C."/>
        </authorList>
    </citation>
    <scope>NUCLEOTIDE SEQUENCE [LARGE SCALE GENOMIC DNA]</scope>
    <source>
        <strain evidence="1 2">CA85</strain>
    </source>
</reference>
<evidence type="ECO:0000313" key="1">
    <source>
        <dbReference type="EMBL" id="TWT75442.1"/>
    </source>
</evidence>
<dbReference type="AlphaFoldDB" id="A0A5C5YKP3"/>
<comment type="caution">
    <text evidence="1">The sequence shown here is derived from an EMBL/GenBank/DDBJ whole genome shotgun (WGS) entry which is preliminary data.</text>
</comment>
<evidence type="ECO:0000313" key="2">
    <source>
        <dbReference type="Proteomes" id="UP000318053"/>
    </source>
</evidence>
<sequence>MINDMNNRLMTLPGKLFAQLFLIPFSVLGFATAGVTQDVSVRNPLAKPVLGETFPKAGFIFRGENRKAAGGDYEQWHDDIVGNVGIIRKFVREELDHPQRMDEARLSDYLKRYASEHPDELFLLHFNGRAKLFDFHEDQFFAGHYLQYAGVQCQSNIVPRQTVIELPSTKRFFLQKPFGSREPSDEDSIVILVERDRHGVIDWEHHEFAYLTAIDERKNTITLKRGAHGTQPRGYEKNGCYIAQIQQYRDRMMINFSLDCPQSPEGKTAADVYLDLFQNWFSQGGSLEAIDGIAFDVVYWDLNQKADTNVDGVADGGIVDGEPRWARGAYEFAKSIRERFGDDFVITADGHHEENQRAIGILSGIESEGLVQHNDGWRGISRTVNTHRYWNTFNTAKIQFSYIAAKLVNPDDAKHGKRLRRFAHAMAACLGIGCTIGIDEDVKGVEEEHYWLGKPIGPMRNLAESSNDVVYQMPDRVTEADVHAWTAGAGAVVSNHDRGGIKIGPRTDLSTQPDETAGVSSLRFELTLDLPPGDLFLAFDAKSSSALAGFEGTEVPRAISFDLDGHRRDPRVGKAALDIFSLVGPRDYFKSEFYVRNAGGRDGKKNVTIRFEVEGGGELFLKNLVIRNTPAVYVREFEHGVVLVNPSLDTYLFDLEKQFGSHTFERIQASPSSDSSDAVLNNGAIVDDPRAFAVGPVSAQFLSKQ</sequence>
<dbReference type="EMBL" id="SJPK01000001">
    <property type="protein sequence ID" value="TWT75442.1"/>
    <property type="molecule type" value="Genomic_DNA"/>
</dbReference>
<gene>
    <name evidence="1" type="ORF">CA85_07330</name>
</gene>
<organism evidence="1 2">
    <name type="scientific">Allorhodopirellula solitaria</name>
    <dbReference type="NCBI Taxonomy" id="2527987"/>
    <lineage>
        <taxon>Bacteria</taxon>
        <taxon>Pseudomonadati</taxon>
        <taxon>Planctomycetota</taxon>
        <taxon>Planctomycetia</taxon>
        <taxon>Pirellulales</taxon>
        <taxon>Pirellulaceae</taxon>
        <taxon>Allorhodopirellula</taxon>
    </lineage>
</organism>
<dbReference type="Proteomes" id="UP000318053">
    <property type="component" value="Unassembled WGS sequence"/>
</dbReference>
<name>A0A5C5YKP3_9BACT</name>
<keyword evidence="2" id="KW-1185">Reference proteome</keyword>